<keyword evidence="3" id="KW-1185">Reference proteome</keyword>
<comment type="caution">
    <text evidence="2">The sequence shown here is derived from an EMBL/GenBank/DDBJ whole genome shotgun (WGS) entry which is preliminary data.</text>
</comment>
<dbReference type="EMBL" id="LVVZ01000005">
    <property type="protein sequence ID" value="OKL45206.1"/>
    <property type="molecule type" value="Genomic_DNA"/>
</dbReference>
<feature type="signal peptide" evidence="1">
    <location>
        <begin position="1"/>
        <end position="19"/>
    </location>
</feature>
<keyword evidence="1" id="KW-0732">Signal</keyword>
<sequence length="347" mass="36998">MVCATAVALQWAPVSSALAQSAIPPVKPDLPFAPDVLDMNPDGNQSVTPPISYDPLSGYQGQSLAPTFGSTNQTYSPSFPFDSTAETAMDKATLYLVAKLSEDTPNLTKGLVWRVFDATPKEDGSYEQLAVIKDSDAEVRLDPGAYLVHTSFGKVTATTRHELTQGVTTGTIVLNAGGIRLDAALSGDQPLEREDVTFDIYDMTYDATGNRNLIAGNVKPGQLIPIGAGTYHVVSRYGNLNAIVRADLHVQAGKLTEATLHHRAGEVTLKLVSGKNKISLANTSWTVLTPGGDTVASGNGAFLDLTLAAGTYEVMAQNGATTYRDTFEVKTGFRDVEIEIDTEKAQR</sequence>
<name>A0A1U7JKC8_9HYPH</name>
<reference evidence="2 3" key="1">
    <citation type="submission" date="2016-03" db="EMBL/GenBank/DDBJ databases">
        <title>Genome sequence of Nesiotobacter sp. nov., a moderately halophilic alphaproteobacterium isolated from the Yellow Sea, China.</title>
        <authorList>
            <person name="Zhang G."/>
            <person name="Zhang R."/>
        </authorList>
    </citation>
    <scope>NUCLEOTIDE SEQUENCE [LARGE SCALE GENOMIC DNA]</scope>
    <source>
        <strain evidence="2 3">WB1-6</strain>
    </source>
</reference>
<evidence type="ECO:0000256" key="1">
    <source>
        <dbReference type="SAM" id="SignalP"/>
    </source>
</evidence>
<feature type="chain" id="PRO_5010590095" evidence="1">
    <location>
        <begin position="20"/>
        <end position="347"/>
    </location>
</feature>
<gene>
    <name evidence="2" type="ORF">A3843_02340</name>
</gene>
<dbReference type="STRING" id="197461.A3843_02340"/>
<accession>A0A1U7JKC8</accession>
<proteinExistence type="predicted"/>
<dbReference type="Proteomes" id="UP000185783">
    <property type="component" value="Unassembled WGS sequence"/>
</dbReference>
<dbReference type="AlphaFoldDB" id="A0A1U7JKC8"/>
<evidence type="ECO:0000313" key="2">
    <source>
        <dbReference type="EMBL" id="OKL45206.1"/>
    </source>
</evidence>
<organism evidence="2 3">
    <name type="scientific">Pseudovibrio exalbescens</name>
    <dbReference type="NCBI Taxonomy" id="197461"/>
    <lineage>
        <taxon>Bacteria</taxon>
        <taxon>Pseudomonadati</taxon>
        <taxon>Pseudomonadota</taxon>
        <taxon>Alphaproteobacteria</taxon>
        <taxon>Hyphomicrobiales</taxon>
        <taxon>Stappiaceae</taxon>
        <taxon>Pseudovibrio</taxon>
    </lineage>
</organism>
<protein>
    <submittedName>
        <fullName evidence="2">Uncharacterized protein</fullName>
    </submittedName>
</protein>
<evidence type="ECO:0000313" key="3">
    <source>
        <dbReference type="Proteomes" id="UP000185783"/>
    </source>
</evidence>